<sequence>MNFLNPLFLAGLAAASLPILIHLFSKRKTKEMPFSSLEYLREISLKRVRRLQLRQFILLALRVLIVALFAGAMARPAIRGSNSPITRGSSTVAIVIDNSFSMASLAPERMGDVSSAVPAEPPADEATGSTGSPAEGGTLYAQAKERAFEILDLMREGDQGVLAFAGRPTTLPFQTPVANHGLLRQEIQRAPVAATPAD</sequence>
<evidence type="ECO:0000259" key="3">
    <source>
        <dbReference type="Pfam" id="PF07584"/>
    </source>
</evidence>
<evidence type="ECO:0000313" key="4">
    <source>
        <dbReference type="EMBL" id="MCA9728633.1"/>
    </source>
</evidence>
<feature type="transmembrane region" description="Helical" evidence="2">
    <location>
        <begin position="6"/>
        <end position="24"/>
    </location>
</feature>
<keyword evidence="2" id="KW-0472">Membrane</keyword>
<reference evidence="4" key="1">
    <citation type="submission" date="2020-04" db="EMBL/GenBank/DDBJ databases">
        <authorList>
            <person name="Zhang T."/>
        </authorList>
    </citation>
    <scope>NUCLEOTIDE SEQUENCE</scope>
    <source>
        <strain evidence="4">HKST-UBA01</strain>
    </source>
</reference>
<dbReference type="AlphaFoldDB" id="A0A956M0B3"/>
<feature type="non-terminal residue" evidence="4">
    <location>
        <position position="198"/>
    </location>
</feature>
<accession>A0A956M0B3</accession>
<evidence type="ECO:0000313" key="5">
    <source>
        <dbReference type="Proteomes" id="UP000697710"/>
    </source>
</evidence>
<gene>
    <name evidence="4" type="ORF">KC729_13170</name>
</gene>
<dbReference type="EMBL" id="JAGQHR010000436">
    <property type="protein sequence ID" value="MCA9728633.1"/>
    <property type="molecule type" value="Genomic_DNA"/>
</dbReference>
<dbReference type="PANTHER" id="PTHR37464">
    <property type="entry name" value="BLL2463 PROTEIN"/>
    <property type="match status" value="1"/>
</dbReference>
<dbReference type="Pfam" id="PF07584">
    <property type="entry name" value="BatA"/>
    <property type="match status" value="1"/>
</dbReference>
<comment type="caution">
    <text evidence="4">The sequence shown here is derived from an EMBL/GenBank/DDBJ whole genome shotgun (WGS) entry which is preliminary data.</text>
</comment>
<dbReference type="NCBIfam" id="TIGR02226">
    <property type="entry name" value="two_anch"/>
    <property type="match status" value="1"/>
</dbReference>
<reference evidence="4" key="2">
    <citation type="journal article" date="2021" name="Microbiome">
        <title>Successional dynamics and alternative stable states in a saline activated sludge microbial community over 9 years.</title>
        <authorList>
            <person name="Wang Y."/>
            <person name="Ye J."/>
            <person name="Ju F."/>
            <person name="Liu L."/>
            <person name="Boyd J.A."/>
            <person name="Deng Y."/>
            <person name="Parks D.H."/>
            <person name="Jiang X."/>
            <person name="Yin X."/>
            <person name="Woodcroft B.J."/>
            <person name="Tyson G.W."/>
            <person name="Hugenholtz P."/>
            <person name="Polz M.F."/>
            <person name="Zhang T."/>
        </authorList>
    </citation>
    <scope>NUCLEOTIDE SEQUENCE</scope>
    <source>
        <strain evidence="4">HKST-UBA01</strain>
    </source>
</reference>
<evidence type="ECO:0000256" key="1">
    <source>
        <dbReference type="SAM" id="MobiDB-lite"/>
    </source>
</evidence>
<dbReference type="Proteomes" id="UP000697710">
    <property type="component" value="Unassembled WGS sequence"/>
</dbReference>
<dbReference type="InterPro" id="IPR024163">
    <property type="entry name" value="Aerotolerance_reg_N"/>
</dbReference>
<dbReference type="InterPro" id="IPR011933">
    <property type="entry name" value="Double_TM_dom"/>
</dbReference>
<feature type="transmembrane region" description="Helical" evidence="2">
    <location>
        <begin position="56"/>
        <end position="74"/>
    </location>
</feature>
<protein>
    <submittedName>
        <fullName evidence="4">BatA domain-containing protein</fullName>
    </submittedName>
</protein>
<keyword evidence="2" id="KW-0812">Transmembrane</keyword>
<organism evidence="4 5">
    <name type="scientific">Eiseniibacteriota bacterium</name>
    <dbReference type="NCBI Taxonomy" id="2212470"/>
    <lineage>
        <taxon>Bacteria</taxon>
        <taxon>Candidatus Eiseniibacteriota</taxon>
    </lineage>
</organism>
<evidence type="ECO:0000256" key="2">
    <source>
        <dbReference type="SAM" id="Phobius"/>
    </source>
</evidence>
<feature type="region of interest" description="Disordered" evidence="1">
    <location>
        <begin position="111"/>
        <end position="137"/>
    </location>
</feature>
<name>A0A956M0B3_UNCEI</name>
<proteinExistence type="predicted"/>
<dbReference type="PANTHER" id="PTHR37464:SF1">
    <property type="entry name" value="BLL2463 PROTEIN"/>
    <property type="match status" value="1"/>
</dbReference>
<feature type="domain" description="Aerotolerance regulator N-terminal" evidence="3">
    <location>
        <begin position="1"/>
        <end position="76"/>
    </location>
</feature>
<keyword evidence="2" id="KW-1133">Transmembrane helix</keyword>